<dbReference type="InterPro" id="IPR036890">
    <property type="entry name" value="HATPase_C_sf"/>
</dbReference>
<dbReference type="CDD" id="cd00082">
    <property type="entry name" value="HisKA"/>
    <property type="match status" value="1"/>
</dbReference>
<proteinExistence type="predicted"/>
<evidence type="ECO:0000256" key="5">
    <source>
        <dbReference type="ARBA" id="ARBA00022679"/>
    </source>
</evidence>
<gene>
    <name evidence="12" type="ORF">GCM10007231_16440</name>
</gene>
<dbReference type="PROSITE" id="PS50109">
    <property type="entry name" value="HIS_KIN"/>
    <property type="match status" value="1"/>
</dbReference>
<dbReference type="InterPro" id="IPR036097">
    <property type="entry name" value="HisK_dim/P_sf"/>
</dbReference>
<dbReference type="PANTHER" id="PTHR42878">
    <property type="entry name" value="TWO-COMPONENT HISTIDINE KINASE"/>
    <property type="match status" value="1"/>
</dbReference>
<dbReference type="Gene3D" id="1.10.287.130">
    <property type="match status" value="1"/>
</dbReference>
<dbReference type="InterPro" id="IPR004358">
    <property type="entry name" value="Sig_transdc_His_kin-like_C"/>
</dbReference>
<keyword evidence="4" id="KW-0597">Phosphoprotein</keyword>
<dbReference type="Gene3D" id="3.30.565.10">
    <property type="entry name" value="Histidine kinase-like ATPase, C-terminal domain"/>
    <property type="match status" value="1"/>
</dbReference>
<dbReference type="Pfam" id="PF00512">
    <property type="entry name" value="HisKA"/>
    <property type="match status" value="1"/>
</dbReference>
<dbReference type="EMBL" id="BMCK01000002">
    <property type="protein sequence ID" value="GGD18069.1"/>
    <property type="molecule type" value="Genomic_DNA"/>
</dbReference>
<evidence type="ECO:0000256" key="2">
    <source>
        <dbReference type="ARBA" id="ARBA00004236"/>
    </source>
</evidence>
<evidence type="ECO:0000313" key="12">
    <source>
        <dbReference type="EMBL" id="GGD18069.1"/>
    </source>
</evidence>
<evidence type="ECO:0000256" key="6">
    <source>
        <dbReference type="ARBA" id="ARBA00022741"/>
    </source>
</evidence>
<protein>
    <recommendedName>
        <fullName evidence="10">Sensor-like histidine kinase SenX3</fullName>
        <ecNumber evidence="3">2.7.13.3</ecNumber>
    </recommendedName>
</protein>
<keyword evidence="8" id="KW-0067">ATP-binding</keyword>
<dbReference type="PANTHER" id="PTHR42878:SF7">
    <property type="entry name" value="SENSOR HISTIDINE KINASE GLRK"/>
    <property type="match status" value="1"/>
</dbReference>
<name>A0ABQ1Q806_9ACTN</name>
<evidence type="ECO:0000256" key="8">
    <source>
        <dbReference type="ARBA" id="ARBA00022840"/>
    </source>
</evidence>
<dbReference type="Pfam" id="PF02518">
    <property type="entry name" value="HATPase_c"/>
    <property type="match status" value="1"/>
</dbReference>
<keyword evidence="5" id="KW-0808">Transferase</keyword>
<dbReference type="InterPro" id="IPR003661">
    <property type="entry name" value="HisK_dim/P_dom"/>
</dbReference>
<comment type="catalytic activity">
    <reaction evidence="1">
        <text>ATP + protein L-histidine = ADP + protein N-phospho-L-histidine.</text>
        <dbReference type="EC" id="2.7.13.3"/>
    </reaction>
</comment>
<dbReference type="InterPro" id="IPR005467">
    <property type="entry name" value="His_kinase_dom"/>
</dbReference>
<dbReference type="RefSeq" id="WP_188421414.1">
    <property type="nucleotide sequence ID" value="NZ_BMCK01000002.1"/>
</dbReference>
<dbReference type="InterPro" id="IPR003594">
    <property type="entry name" value="HATPase_dom"/>
</dbReference>
<comment type="subcellular location">
    <subcellularLocation>
        <location evidence="2">Cell membrane</location>
    </subcellularLocation>
</comment>
<dbReference type="SUPFAM" id="SSF47384">
    <property type="entry name" value="Homodimeric domain of signal transducing histidine kinase"/>
    <property type="match status" value="1"/>
</dbReference>
<dbReference type="Proteomes" id="UP000630594">
    <property type="component" value="Unassembled WGS sequence"/>
</dbReference>
<reference evidence="13" key="1">
    <citation type="journal article" date="2019" name="Int. J. Syst. Evol. Microbiol.">
        <title>The Global Catalogue of Microorganisms (GCM) 10K type strain sequencing project: providing services to taxonomists for standard genome sequencing and annotation.</title>
        <authorList>
            <consortium name="The Broad Institute Genomics Platform"/>
            <consortium name="The Broad Institute Genome Sequencing Center for Infectious Disease"/>
            <person name="Wu L."/>
            <person name="Ma J."/>
        </authorList>
    </citation>
    <scope>NUCLEOTIDE SEQUENCE [LARGE SCALE GENOMIC DNA]</scope>
    <source>
        <strain evidence="13">CCM 7403</strain>
    </source>
</reference>
<keyword evidence="7" id="KW-0418">Kinase</keyword>
<sequence>MSEHTSQDPAETDVAQILESHGIVPGEAPSEVTAQCRLARVATGATAVAVHVTGRDTPLAVDGDPRGAPEAGAVDLVAADGVALGRLVAHADGPVDQDLLEVAAGGVVAHWELEAARNRLFDLEDVVARGDDQLAQASGQIVHDLNNPLAAIAMCLEIAREQVEDGDLLASLLDRAAGSAERMKRMTVALNDYGQRPVAGVTDLADEVPALLREFEPLLDEVVEVVGPLPTVALSPGDVRTVLTALWENATKFRDEDSDLEVTVTAEPVRESWRVAVTDNGRGIDEADLERVFAPTVRLDKRVPGMGLGLAAVRRIVAAAGGRVGAERAPGGGTTVWFEVPGAVPPGHSSTPA</sequence>
<keyword evidence="6" id="KW-0547">Nucleotide-binding</keyword>
<evidence type="ECO:0000256" key="1">
    <source>
        <dbReference type="ARBA" id="ARBA00000085"/>
    </source>
</evidence>
<evidence type="ECO:0000259" key="11">
    <source>
        <dbReference type="PROSITE" id="PS50109"/>
    </source>
</evidence>
<accession>A0ABQ1Q806</accession>
<evidence type="ECO:0000256" key="7">
    <source>
        <dbReference type="ARBA" id="ARBA00022777"/>
    </source>
</evidence>
<keyword evidence="13" id="KW-1185">Reference proteome</keyword>
<dbReference type="SMART" id="SM00387">
    <property type="entry name" value="HATPase_c"/>
    <property type="match status" value="1"/>
</dbReference>
<evidence type="ECO:0000256" key="3">
    <source>
        <dbReference type="ARBA" id="ARBA00012438"/>
    </source>
</evidence>
<comment type="caution">
    <text evidence="12">The sequence shown here is derived from an EMBL/GenBank/DDBJ whole genome shotgun (WGS) entry which is preliminary data.</text>
</comment>
<evidence type="ECO:0000256" key="4">
    <source>
        <dbReference type="ARBA" id="ARBA00022553"/>
    </source>
</evidence>
<keyword evidence="9" id="KW-0902">Two-component regulatory system</keyword>
<dbReference type="EC" id="2.7.13.3" evidence="3"/>
<feature type="domain" description="Histidine kinase" evidence="11">
    <location>
        <begin position="140"/>
        <end position="344"/>
    </location>
</feature>
<dbReference type="InterPro" id="IPR050351">
    <property type="entry name" value="BphY/WalK/GraS-like"/>
</dbReference>
<dbReference type="PRINTS" id="PR00344">
    <property type="entry name" value="BCTRLSENSOR"/>
</dbReference>
<evidence type="ECO:0000313" key="13">
    <source>
        <dbReference type="Proteomes" id="UP000630594"/>
    </source>
</evidence>
<dbReference type="SUPFAM" id="SSF55874">
    <property type="entry name" value="ATPase domain of HSP90 chaperone/DNA topoisomerase II/histidine kinase"/>
    <property type="match status" value="1"/>
</dbReference>
<dbReference type="SMART" id="SM00388">
    <property type="entry name" value="HisKA"/>
    <property type="match status" value="1"/>
</dbReference>
<organism evidence="12 13">
    <name type="scientific">Nocardioides daphniae</name>
    <dbReference type="NCBI Taxonomy" id="402297"/>
    <lineage>
        <taxon>Bacteria</taxon>
        <taxon>Bacillati</taxon>
        <taxon>Actinomycetota</taxon>
        <taxon>Actinomycetes</taxon>
        <taxon>Propionibacteriales</taxon>
        <taxon>Nocardioidaceae</taxon>
        <taxon>Nocardioides</taxon>
    </lineage>
</organism>
<evidence type="ECO:0000256" key="9">
    <source>
        <dbReference type="ARBA" id="ARBA00023012"/>
    </source>
</evidence>
<evidence type="ECO:0000256" key="10">
    <source>
        <dbReference type="ARBA" id="ARBA00039401"/>
    </source>
</evidence>